<dbReference type="Pfam" id="PF11702">
    <property type="entry name" value="DUF3295"/>
    <property type="match status" value="1"/>
</dbReference>
<feature type="compositionally biased region" description="Polar residues" evidence="1">
    <location>
        <begin position="45"/>
        <end position="55"/>
    </location>
</feature>
<protein>
    <recommendedName>
        <fullName evidence="2">DUF3295 domain-containing protein</fullName>
    </recommendedName>
</protein>
<reference evidence="3" key="1">
    <citation type="submission" date="2021-06" db="EMBL/GenBank/DDBJ databases">
        <title>Comparative genomics, transcriptomics and evolutionary studies reveal genomic signatures of adaptation to plant cell wall in hemibiotrophic fungi.</title>
        <authorList>
            <consortium name="DOE Joint Genome Institute"/>
            <person name="Baroncelli R."/>
            <person name="Diaz J.F."/>
            <person name="Benocci T."/>
            <person name="Peng M."/>
            <person name="Battaglia E."/>
            <person name="Haridas S."/>
            <person name="Andreopoulos W."/>
            <person name="Labutti K."/>
            <person name="Pangilinan J."/>
            <person name="Floch G.L."/>
            <person name="Makela M.R."/>
            <person name="Henrissat B."/>
            <person name="Grigoriev I.V."/>
            <person name="Crouch J.A."/>
            <person name="De Vries R.P."/>
            <person name="Sukno S.A."/>
            <person name="Thon M.R."/>
        </authorList>
    </citation>
    <scope>NUCLEOTIDE SEQUENCE</scope>
    <source>
        <strain evidence="3">CBS 193.32</strain>
    </source>
</reference>
<evidence type="ECO:0000313" key="4">
    <source>
        <dbReference type="Proteomes" id="UP001224890"/>
    </source>
</evidence>
<evidence type="ECO:0000259" key="2">
    <source>
        <dbReference type="Pfam" id="PF11702"/>
    </source>
</evidence>
<comment type="caution">
    <text evidence="3">The sequence shown here is derived from an EMBL/GenBank/DDBJ whole genome shotgun (WGS) entry which is preliminary data.</text>
</comment>
<dbReference type="RefSeq" id="XP_060422250.1">
    <property type="nucleotide sequence ID" value="XM_060573143.1"/>
</dbReference>
<keyword evidence="4" id="KW-1185">Reference proteome</keyword>
<feature type="region of interest" description="Disordered" evidence="1">
    <location>
        <begin position="131"/>
        <end position="202"/>
    </location>
</feature>
<dbReference type="EMBL" id="JAHMHR010000091">
    <property type="protein sequence ID" value="KAK1657486.1"/>
    <property type="molecule type" value="Genomic_DNA"/>
</dbReference>
<accession>A0AAJ0A6L9</accession>
<feature type="compositionally biased region" description="Polar residues" evidence="1">
    <location>
        <begin position="12"/>
        <end position="23"/>
    </location>
</feature>
<sequence length="202" mass="21421">MCPRSVPPAATPGSSWLSANKPGQASERRMPNSAGLDPEREAQDYGQTPSSQSSVGRDKIQPNDPDSDYGDECAIDNDDSADVFSVSEETFFQRIEPKVGLNSHCSLLTLLFKQKTNDRGVGNVVPQSTSALPWTLPSQPAPPTLAGSPDDTDGTPLMMSRGKTSVPLKSITEAPPFSARPVNASINNDNATLPSPKPLDAT</sequence>
<dbReference type="Proteomes" id="UP001224890">
    <property type="component" value="Unassembled WGS sequence"/>
</dbReference>
<feature type="compositionally biased region" description="Pro residues" evidence="1">
    <location>
        <begin position="1"/>
        <end position="10"/>
    </location>
</feature>
<feature type="region of interest" description="Disordered" evidence="1">
    <location>
        <begin position="1"/>
        <end position="80"/>
    </location>
</feature>
<organism evidence="3 4">
    <name type="scientific">Colletotrichum godetiae</name>
    <dbReference type="NCBI Taxonomy" id="1209918"/>
    <lineage>
        <taxon>Eukaryota</taxon>
        <taxon>Fungi</taxon>
        <taxon>Dikarya</taxon>
        <taxon>Ascomycota</taxon>
        <taxon>Pezizomycotina</taxon>
        <taxon>Sordariomycetes</taxon>
        <taxon>Hypocreomycetidae</taxon>
        <taxon>Glomerellales</taxon>
        <taxon>Glomerellaceae</taxon>
        <taxon>Colletotrichum</taxon>
        <taxon>Colletotrichum acutatum species complex</taxon>
    </lineage>
</organism>
<feature type="compositionally biased region" description="Polar residues" evidence="1">
    <location>
        <begin position="184"/>
        <end position="193"/>
    </location>
</feature>
<dbReference type="GeneID" id="85457669"/>
<gene>
    <name evidence="3" type="ORF">BDP55DRAFT_638663</name>
</gene>
<dbReference type="InterPro" id="IPR021711">
    <property type="entry name" value="DUF3295"/>
</dbReference>
<feature type="domain" description="DUF3295" evidence="2">
    <location>
        <begin position="52"/>
        <end position="196"/>
    </location>
</feature>
<dbReference type="AlphaFoldDB" id="A0AAJ0A6L9"/>
<name>A0AAJ0A6L9_9PEZI</name>
<proteinExistence type="predicted"/>
<evidence type="ECO:0000313" key="3">
    <source>
        <dbReference type="EMBL" id="KAK1657486.1"/>
    </source>
</evidence>
<feature type="compositionally biased region" description="Acidic residues" evidence="1">
    <location>
        <begin position="65"/>
        <end position="80"/>
    </location>
</feature>
<evidence type="ECO:0000256" key="1">
    <source>
        <dbReference type="SAM" id="MobiDB-lite"/>
    </source>
</evidence>